<dbReference type="EMBL" id="QICN01000002">
    <property type="protein sequence ID" value="PXV70542.1"/>
    <property type="molecule type" value="Genomic_DNA"/>
</dbReference>
<dbReference type="Pfam" id="PF00440">
    <property type="entry name" value="TetR_N"/>
    <property type="match status" value="1"/>
</dbReference>
<dbReference type="OrthoDB" id="8535430at2"/>
<evidence type="ECO:0000256" key="1">
    <source>
        <dbReference type="ARBA" id="ARBA00023125"/>
    </source>
</evidence>
<dbReference type="InterPro" id="IPR049397">
    <property type="entry name" value="EthR_C"/>
</dbReference>
<dbReference type="AlphaFoldDB" id="A0A318EES6"/>
<dbReference type="PANTHER" id="PTHR30055">
    <property type="entry name" value="HTH-TYPE TRANSCRIPTIONAL REGULATOR RUTR"/>
    <property type="match status" value="1"/>
</dbReference>
<evidence type="ECO:0000256" key="2">
    <source>
        <dbReference type="PROSITE-ProRule" id="PRU00335"/>
    </source>
</evidence>
<dbReference type="Pfam" id="PF21313">
    <property type="entry name" value="EthR_C"/>
    <property type="match status" value="1"/>
</dbReference>
<dbReference type="InterPro" id="IPR009057">
    <property type="entry name" value="Homeodomain-like_sf"/>
</dbReference>
<protein>
    <submittedName>
        <fullName evidence="4">TetR family transcriptional regulator</fullName>
    </submittedName>
</protein>
<sequence>MSKRPADEKTRAHAGARLDVAALLTEAMERQIRKGASFQALTVDGLAREAGVSRSSFYLRFKDKNDLLAYLLERVASEIGVAAGDWFAHPESTGPDQVMTAVAGIVDVFERHRAVMQAAIETSGQDPKIDSLYRQLLRNLLRTNRRVVQRAAMAGRTRPDLSTDVGDALVWMIERCSYQLASADARGRQRAIGALSHIVWHSLFEDER</sequence>
<dbReference type="Gene3D" id="1.10.357.10">
    <property type="entry name" value="Tetracycline Repressor, domain 2"/>
    <property type="match status" value="1"/>
</dbReference>
<dbReference type="Gene3D" id="1.10.10.60">
    <property type="entry name" value="Homeodomain-like"/>
    <property type="match status" value="1"/>
</dbReference>
<dbReference type="PROSITE" id="PS50977">
    <property type="entry name" value="HTH_TETR_2"/>
    <property type="match status" value="1"/>
</dbReference>
<dbReference type="GO" id="GO:0003700">
    <property type="term" value="F:DNA-binding transcription factor activity"/>
    <property type="evidence" value="ECO:0007669"/>
    <property type="project" value="TreeGrafter"/>
</dbReference>
<gene>
    <name evidence="4" type="ORF">C8D93_102401</name>
</gene>
<dbReference type="GO" id="GO:0000976">
    <property type="term" value="F:transcription cis-regulatory region binding"/>
    <property type="evidence" value="ECO:0007669"/>
    <property type="project" value="TreeGrafter"/>
</dbReference>
<dbReference type="SUPFAM" id="SSF46689">
    <property type="entry name" value="Homeodomain-like"/>
    <property type="match status" value="1"/>
</dbReference>
<keyword evidence="1 2" id="KW-0238">DNA-binding</keyword>
<name>A0A318EES6_9GAMM</name>
<dbReference type="InterPro" id="IPR036271">
    <property type="entry name" value="Tet_transcr_reg_TetR-rel_C_sf"/>
</dbReference>
<feature type="domain" description="HTH tetR-type" evidence="3">
    <location>
        <begin position="17"/>
        <end position="79"/>
    </location>
</feature>
<feature type="DNA-binding region" description="H-T-H motif" evidence="2">
    <location>
        <begin position="42"/>
        <end position="61"/>
    </location>
</feature>
<dbReference type="InterPro" id="IPR001647">
    <property type="entry name" value="HTH_TetR"/>
</dbReference>
<evidence type="ECO:0000313" key="4">
    <source>
        <dbReference type="EMBL" id="PXV70542.1"/>
    </source>
</evidence>
<organism evidence="4 5">
    <name type="scientific">Sinimarinibacterium flocculans</name>
    <dbReference type="NCBI Taxonomy" id="985250"/>
    <lineage>
        <taxon>Bacteria</taxon>
        <taxon>Pseudomonadati</taxon>
        <taxon>Pseudomonadota</taxon>
        <taxon>Gammaproteobacteria</taxon>
        <taxon>Nevskiales</taxon>
        <taxon>Nevskiaceae</taxon>
        <taxon>Sinimarinibacterium</taxon>
    </lineage>
</organism>
<accession>A0A318EES6</accession>
<dbReference type="Proteomes" id="UP000248330">
    <property type="component" value="Unassembled WGS sequence"/>
</dbReference>
<dbReference type="PANTHER" id="PTHR30055:SF184">
    <property type="entry name" value="HTH-TYPE TRANSCRIPTIONAL REGULATOR ETHR"/>
    <property type="match status" value="1"/>
</dbReference>
<dbReference type="SUPFAM" id="SSF48498">
    <property type="entry name" value="Tetracyclin repressor-like, C-terminal domain"/>
    <property type="match status" value="1"/>
</dbReference>
<evidence type="ECO:0000259" key="3">
    <source>
        <dbReference type="PROSITE" id="PS50977"/>
    </source>
</evidence>
<proteinExistence type="predicted"/>
<dbReference type="RefSeq" id="WP_110264196.1">
    <property type="nucleotide sequence ID" value="NZ_CAKZQT010000013.1"/>
</dbReference>
<evidence type="ECO:0000313" key="5">
    <source>
        <dbReference type="Proteomes" id="UP000248330"/>
    </source>
</evidence>
<comment type="caution">
    <text evidence="4">The sequence shown here is derived from an EMBL/GenBank/DDBJ whole genome shotgun (WGS) entry which is preliminary data.</text>
</comment>
<reference evidence="4 5" key="1">
    <citation type="submission" date="2018-04" db="EMBL/GenBank/DDBJ databases">
        <title>Genomic Encyclopedia of Type Strains, Phase IV (KMG-IV): sequencing the most valuable type-strain genomes for metagenomic binning, comparative biology and taxonomic classification.</title>
        <authorList>
            <person name="Goeker M."/>
        </authorList>
    </citation>
    <scope>NUCLEOTIDE SEQUENCE [LARGE SCALE GENOMIC DNA]</scope>
    <source>
        <strain evidence="4 5">DSM 104150</strain>
    </source>
</reference>
<keyword evidence="5" id="KW-1185">Reference proteome</keyword>
<dbReference type="InterPro" id="IPR050109">
    <property type="entry name" value="HTH-type_TetR-like_transc_reg"/>
</dbReference>